<gene>
    <name evidence="2" type="ORF">TrCOL_g1999</name>
</gene>
<dbReference type="EMBL" id="BRYA01000311">
    <property type="protein sequence ID" value="GMI46771.1"/>
    <property type="molecule type" value="Genomic_DNA"/>
</dbReference>
<dbReference type="AlphaFoldDB" id="A0A9W7GJ54"/>
<feature type="region of interest" description="Disordered" evidence="1">
    <location>
        <begin position="450"/>
        <end position="484"/>
    </location>
</feature>
<reference evidence="3" key="1">
    <citation type="journal article" date="2023" name="Commun. Biol.">
        <title>Genome analysis of Parmales, the sister group of diatoms, reveals the evolutionary specialization of diatoms from phago-mixotrophs to photoautotrophs.</title>
        <authorList>
            <person name="Ban H."/>
            <person name="Sato S."/>
            <person name="Yoshikawa S."/>
            <person name="Yamada K."/>
            <person name="Nakamura Y."/>
            <person name="Ichinomiya M."/>
            <person name="Sato N."/>
            <person name="Blanc-Mathieu R."/>
            <person name="Endo H."/>
            <person name="Kuwata A."/>
            <person name="Ogata H."/>
        </authorList>
    </citation>
    <scope>NUCLEOTIDE SEQUENCE [LARGE SCALE GENOMIC DNA]</scope>
</reference>
<comment type="caution">
    <text evidence="2">The sequence shown here is derived from an EMBL/GenBank/DDBJ whole genome shotgun (WGS) entry which is preliminary data.</text>
</comment>
<feature type="compositionally biased region" description="Basic and acidic residues" evidence="1">
    <location>
        <begin position="473"/>
        <end position="484"/>
    </location>
</feature>
<sequence length="484" mass="53086">MGILDEVEDENLFKLGGGDSVNDTGLPTGIEAAYDAFLAELVFSVNDVRIDIMDNYEKASDPNFITWLGGRVDSSTDPEEKMALRSLLESIEETVRMVSLKEMTEKREAEEKAAAEEVEMARREKEMEEGRGMSNADVLRKASKVDTAGIEVDRAASGGAKESFLDSELTQEIRISYAPLLEKILPPYGPGETAAMAVKKNYEMCDAQLIKVLVEKKGDGSGAEECLEEIGKLQEQKMAEATEKLKTVLATGSPALMEGEILKLSKENKIDEAFLLLLEANMNMAKEAGAHGPAEVMARLKKKAEMEKDKGASAPELRLLRQLIREPDGAERERLLDDAFQPKQVVIVPGNMENAEKALTGEQPEQEQAQPDVPPPAFISACKAVLLNFGNVASDSNDMMEKIQQIASEAEIVATRIYGKGMSPREQQDKAFKETTTSIFDLEQMELQAMSNGEEVPWSSGKDDDEEMLGSLFDKDGKMRIGGG</sequence>
<name>A0A9W7GJ54_9STRA</name>
<organism evidence="2 3">
    <name type="scientific">Triparma columacea</name>
    <dbReference type="NCBI Taxonomy" id="722753"/>
    <lineage>
        <taxon>Eukaryota</taxon>
        <taxon>Sar</taxon>
        <taxon>Stramenopiles</taxon>
        <taxon>Ochrophyta</taxon>
        <taxon>Bolidophyceae</taxon>
        <taxon>Parmales</taxon>
        <taxon>Triparmaceae</taxon>
        <taxon>Triparma</taxon>
    </lineage>
</organism>
<evidence type="ECO:0000313" key="3">
    <source>
        <dbReference type="Proteomes" id="UP001165065"/>
    </source>
</evidence>
<protein>
    <submittedName>
        <fullName evidence="2">Uncharacterized protein</fullName>
    </submittedName>
</protein>
<evidence type="ECO:0000256" key="1">
    <source>
        <dbReference type="SAM" id="MobiDB-lite"/>
    </source>
</evidence>
<evidence type="ECO:0000313" key="2">
    <source>
        <dbReference type="EMBL" id="GMI46771.1"/>
    </source>
</evidence>
<proteinExistence type="predicted"/>
<accession>A0A9W7GJ54</accession>
<dbReference type="OrthoDB" id="38728at2759"/>
<keyword evidence="3" id="KW-1185">Reference proteome</keyword>
<dbReference type="Proteomes" id="UP001165065">
    <property type="component" value="Unassembled WGS sequence"/>
</dbReference>